<keyword evidence="3" id="KW-1185">Reference proteome</keyword>
<feature type="domain" description="N-acetyltransferase" evidence="1">
    <location>
        <begin position="27"/>
        <end position="178"/>
    </location>
</feature>
<dbReference type="RefSeq" id="WP_249738301.1">
    <property type="nucleotide sequence ID" value="NZ_JAKNCJ010000009.1"/>
</dbReference>
<sequence length="178" mass="19459">MSTSAAGSPLFTIEVPAAEDAEALALVHVRTWREAYTGLMPEEFWSPAALKRRIAMWTAILTEWDDTEIRSRLRIARDAATGEPVGFALAGRAREAEGVSAAPRAEELHALNVLASFYGTGVAQALVGELLGERPAFLWVADPNPRAQRFYEKIGFAPDGTVKHDAALDGLREIRMVR</sequence>
<dbReference type="Gene3D" id="3.40.630.30">
    <property type="match status" value="1"/>
</dbReference>
<dbReference type="Pfam" id="PF00583">
    <property type="entry name" value="Acetyltransf_1"/>
    <property type="match status" value="1"/>
</dbReference>
<reference evidence="2" key="1">
    <citation type="submission" date="2022-02" db="EMBL/GenBank/DDBJ databases">
        <authorList>
            <person name="Lee M."/>
            <person name="Kim S.-J."/>
            <person name="Jung M.-Y."/>
        </authorList>
    </citation>
    <scope>NUCLEOTIDE SEQUENCE</scope>
    <source>
        <strain evidence="2">JHP9</strain>
    </source>
</reference>
<dbReference type="InterPro" id="IPR016181">
    <property type="entry name" value="Acyl_CoA_acyltransferase"/>
</dbReference>
<name>A0ABT0R2S3_9MICO</name>
<evidence type="ECO:0000259" key="1">
    <source>
        <dbReference type="PROSITE" id="PS51186"/>
    </source>
</evidence>
<evidence type="ECO:0000313" key="2">
    <source>
        <dbReference type="EMBL" id="MCL6424222.1"/>
    </source>
</evidence>
<gene>
    <name evidence="2" type="ORF">Bequi_12675</name>
</gene>
<evidence type="ECO:0000313" key="3">
    <source>
        <dbReference type="Proteomes" id="UP001203761"/>
    </source>
</evidence>
<comment type="caution">
    <text evidence="2">The sequence shown here is derived from an EMBL/GenBank/DDBJ whole genome shotgun (WGS) entry which is preliminary data.</text>
</comment>
<dbReference type="Proteomes" id="UP001203761">
    <property type="component" value="Unassembled WGS sequence"/>
</dbReference>
<dbReference type="InterPro" id="IPR000182">
    <property type="entry name" value="GNAT_dom"/>
</dbReference>
<proteinExistence type="predicted"/>
<dbReference type="EMBL" id="JAKNCJ010000009">
    <property type="protein sequence ID" value="MCL6424222.1"/>
    <property type="molecule type" value="Genomic_DNA"/>
</dbReference>
<protein>
    <submittedName>
        <fullName evidence="2">GNAT family N-acetyltransferase</fullName>
    </submittedName>
</protein>
<organism evidence="2 3">
    <name type="scientific">Brachybacterium equifaecis</name>
    <dbReference type="NCBI Taxonomy" id="2910770"/>
    <lineage>
        <taxon>Bacteria</taxon>
        <taxon>Bacillati</taxon>
        <taxon>Actinomycetota</taxon>
        <taxon>Actinomycetes</taxon>
        <taxon>Micrococcales</taxon>
        <taxon>Dermabacteraceae</taxon>
        <taxon>Brachybacterium</taxon>
    </lineage>
</organism>
<accession>A0ABT0R2S3</accession>
<dbReference type="SUPFAM" id="SSF55729">
    <property type="entry name" value="Acyl-CoA N-acyltransferases (Nat)"/>
    <property type="match status" value="1"/>
</dbReference>
<dbReference type="PROSITE" id="PS51186">
    <property type="entry name" value="GNAT"/>
    <property type="match status" value="1"/>
</dbReference>